<proteinExistence type="predicted"/>
<dbReference type="EMBL" id="MU001710">
    <property type="protein sequence ID" value="KAF2452422.1"/>
    <property type="molecule type" value="Genomic_DNA"/>
</dbReference>
<sequence>MRCRPGMVSLWRPALWIYRVRQRYPRACASAGASLHHQASSKLGIRQEAVHGHDGLSPLLGCASFSIVSRRVLLTHRFFPLQCVYTSAPTLAPPRSLAGGISQPFLSLRALSHDVKHIPSLSAVIHHSVRISLAPYSLISPLCMPSPNFRYMTAPSEPFPPCPSSTSCSTTATTPPTSTILATSCPAA</sequence>
<keyword evidence="2" id="KW-1185">Reference proteome</keyword>
<evidence type="ECO:0000313" key="1">
    <source>
        <dbReference type="EMBL" id="KAF2452422.1"/>
    </source>
</evidence>
<gene>
    <name evidence="1" type="ORF">BDY21DRAFT_359431</name>
</gene>
<name>A0A6A6NL26_9PEZI</name>
<organism evidence="1 2">
    <name type="scientific">Lineolata rhizophorae</name>
    <dbReference type="NCBI Taxonomy" id="578093"/>
    <lineage>
        <taxon>Eukaryota</taxon>
        <taxon>Fungi</taxon>
        <taxon>Dikarya</taxon>
        <taxon>Ascomycota</taxon>
        <taxon>Pezizomycotina</taxon>
        <taxon>Dothideomycetes</taxon>
        <taxon>Dothideomycetes incertae sedis</taxon>
        <taxon>Lineolatales</taxon>
        <taxon>Lineolataceae</taxon>
        <taxon>Lineolata</taxon>
    </lineage>
</organism>
<accession>A0A6A6NL26</accession>
<evidence type="ECO:0000313" key="2">
    <source>
        <dbReference type="Proteomes" id="UP000799766"/>
    </source>
</evidence>
<dbReference type="Proteomes" id="UP000799766">
    <property type="component" value="Unassembled WGS sequence"/>
</dbReference>
<protein>
    <submittedName>
        <fullName evidence="1">Uncharacterized protein</fullName>
    </submittedName>
</protein>
<reference evidence="1" key="1">
    <citation type="journal article" date="2020" name="Stud. Mycol.">
        <title>101 Dothideomycetes genomes: a test case for predicting lifestyles and emergence of pathogens.</title>
        <authorList>
            <person name="Haridas S."/>
            <person name="Albert R."/>
            <person name="Binder M."/>
            <person name="Bloem J."/>
            <person name="Labutti K."/>
            <person name="Salamov A."/>
            <person name="Andreopoulos B."/>
            <person name="Baker S."/>
            <person name="Barry K."/>
            <person name="Bills G."/>
            <person name="Bluhm B."/>
            <person name="Cannon C."/>
            <person name="Castanera R."/>
            <person name="Culley D."/>
            <person name="Daum C."/>
            <person name="Ezra D."/>
            <person name="Gonzalez J."/>
            <person name="Henrissat B."/>
            <person name="Kuo A."/>
            <person name="Liang C."/>
            <person name="Lipzen A."/>
            <person name="Lutzoni F."/>
            <person name="Magnuson J."/>
            <person name="Mondo S."/>
            <person name="Nolan M."/>
            <person name="Ohm R."/>
            <person name="Pangilinan J."/>
            <person name="Park H.-J."/>
            <person name="Ramirez L."/>
            <person name="Alfaro M."/>
            <person name="Sun H."/>
            <person name="Tritt A."/>
            <person name="Yoshinaga Y."/>
            <person name="Zwiers L.-H."/>
            <person name="Turgeon B."/>
            <person name="Goodwin S."/>
            <person name="Spatafora J."/>
            <person name="Crous P."/>
            <person name="Grigoriev I."/>
        </authorList>
    </citation>
    <scope>NUCLEOTIDE SEQUENCE</scope>
    <source>
        <strain evidence="1">ATCC 16933</strain>
    </source>
</reference>
<dbReference type="AlphaFoldDB" id="A0A6A6NL26"/>